<accession>J9EED5</accession>
<dbReference type="Proteomes" id="UP000004810">
    <property type="component" value="Unassembled WGS sequence"/>
</dbReference>
<feature type="non-terminal residue" evidence="1">
    <location>
        <position position="1"/>
    </location>
</feature>
<dbReference type="EMBL" id="ADBV01013397">
    <property type="protein sequence ID" value="EJW73789.1"/>
    <property type="molecule type" value="Genomic_DNA"/>
</dbReference>
<organism evidence="1 2">
    <name type="scientific">Wuchereria bancrofti</name>
    <dbReference type="NCBI Taxonomy" id="6293"/>
    <lineage>
        <taxon>Eukaryota</taxon>
        <taxon>Metazoa</taxon>
        <taxon>Ecdysozoa</taxon>
        <taxon>Nematoda</taxon>
        <taxon>Chromadorea</taxon>
        <taxon>Rhabditida</taxon>
        <taxon>Spirurina</taxon>
        <taxon>Spiruromorpha</taxon>
        <taxon>Filarioidea</taxon>
        <taxon>Onchocercidae</taxon>
        <taxon>Wuchereria</taxon>
    </lineage>
</organism>
<comment type="caution">
    <text evidence="1">The sequence shown here is derived from an EMBL/GenBank/DDBJ whole genome shotgun (WGS) entry which is preliminary data.</text>
</comment>
<evidence type="ECO:0000313" key="1">
    <source>
        <dbReference type="EMBL" id="EJW73789.1"/>
    </source>
</evidence>
<dbReference type="AlphaFoldDB" id="J9EED5"/>
<evidence type="ECO:0000313" key="2">
    <source>
        <dbReference type="Proteomes" id="UP000004810"/>
    </source>
</evidence>
<protein>
    <submittedName>
        <fullName evidence="1">Uncharacterized protein</fullName>
    </submittedName>
</protein>
<reference evidence="2" key="1">
    <citation type="submission" date="2012-08" db="EMBL/GenBank/DDBJ databases">
        <title>The Genome Sequence of Wuchereria bancrofti.</title>
        <authorList>
            <person name="Nutman T.B."/>
            <person name="Fink D.L."/>
            <person name="Russ C."/>
            <person name="Young S."/>
            <person name="Zeng Q."/>
            <person name="Koehrsen M."/>
            <person name="Alvarado L."/>
            <person name="Berlin A."/>
            <person name="Chapman S.B."/>
            <person name="Chen Z."/>
            <person name="Freedman E."/>
            <person name="Gellesch M."/>
            <person name="Goldberg J."/>
            <person name="Griggs A."/>
            <person name="Gujja S."/>
            <person name="Heilman E.R."/>
            <person name="Heiman D."/>
            <person name="Hepburn T."/>
            <person name="Howarth C."/>
            <person name="Jen D."/>
            <person name="Larson L."/>
            <person name="Lewis B."/>
            <person name="Mehta T."/>
            <person name="Park D."/>
            <person name="Pearson M."/>
            <person name="Roberts A."/>
            <person name="Saif S."/>
            <person name="Shea T."/>
            <person name="Shenoy N."/>
            <person name="Sisk P."/>
            <person name="Stolte C."/>
            <person name="Sykes S."/>
            <person name="Walk T."/>
            <person name="White J."/>
            <person name="Yandava C."/>
            <person name="Haas B."/>
            <person name="Henn M.R."/>
            <person name="Nusbaum C."/>
            <person name="Birren B."/>
        </authorList>
    </citation>
    <scope>NUCLEOTIDE SEQUENCE [LARGE SCALE GENOMIC DNA]</scope>
    <source>
        <strain evidence="2">NA</strain>
    </source>
</reference>
<name>J9EED5_WUCBA</name>
<gene>
    <name evidence="1" type="ORF">WUBG_15304</name>
</gene>
<sequence length="148" mass="17252">TTKRRDRDHEALRHEYSVSTLERPRPTTPTSWCAIENYVEGSIEADSSPIVEKNKRFTSVYQIIMHHKHQNVVVEHQCHGLIFYETMSTQIPSQTRKSISGRTTPLNNYDGDILEEDPKYRNVAPPKPVIHRRSSTDWENFIDNGKDF</sequence>
<proteinExistence type="predicted"/>